<evidence type="ECO:0000313" key="12">
    <source>
        <dbReference type="Proteomes" id="UP000472272"/>
    </source>
</evidence>
<evidence type="ECO:0000256" key="6">
    <source>
        <dbReference type="PIRSR" id="PIRSR038001-1"/>
    </source>
</evidence>
<evidence type="ECO:0000313" key="11">
    <source>
        <dbReference type="Ensembl" id="ENSPMRP00000032015.1"/>
    </source>
</evidence>
<feature type="domain" description="Caspase family p10" evidence="8">
    <location>
        <begin position="333"/>
        <end position="416"/>
    </location>
</feature>
<dbReference type="PANTHER" id="PTHR47901:SF3">
    <property type="entry name" value="CASPASE-1"/>
    <property type="match status" value="1"/>
</dbReference>
<keyword evidence="4" id="KW-0788">Thiol protease</keyword>
<evidence type="ECO:0000256" key="7">
    <source>
        <dbReference type="RuleBase" id="RU003971"/>
    </source>
</evidence>
<dbReference type="SMART" id="SM00114">
    <property type="entry name" value="CARD"/>
    <property type="match status" value="1"/>
</dbReference>
<dbReference type="InterPro" id="IPR001315">
    <property type="entry name" value="CARD"/>
</dbReference>
<dbReference type="GO" id="GO:0042981">
    <property type="term" value="P:regulation of apoptotic process"/>
    <property type="evidence" value="ECO:0007669"/>
    <property type="project" value="InterPro"/>
</dbReference>
<dbReference type="GO" id="GO:0072559">
    <property type="term" value="C:NLRP3 inflammasome complex"/>
    <property type="evidence" value="ECO:0007669"/>
    <property type="project" value="TreeGrafter"/>
</dbReference>
<evidence type="ECO:0000256" key="4">
    <source>
        <dbReference type="ARBA" id="ARBA00022807"/>
    </source>
</evidence>
<dbReference type="SUPFAM" id="SSF47986">
    <property type="entry name" value="DEATH domain"/>
    <property type="match status" value="1"/>
</dbReference>
<comment type="similarity">
    <text evidence="1 7">Belongs to the peptidase C14A family.</text>
</comment>
<reference evidence="11" key="3">
    <citation type="submission" date="2025-09" db="UniProtKB">
        <authorList>
            <consortium name="Ensembl"/>
        </authorList>
    </citation>
    <scope>IDENTIFICATION</scope>
</reference>
<dbReference type="GO" id="GO:0004197">
    <property type="term" value="F:cysteine-type endopeptidase activity"/>
    <property type="evidence" value="ECO:0007669"/>
    <property type="project" value="InterPro"/>
</dbReference>
<evidence type="ECO:0000256" key="5">
    <source>
        <dbReference type="ARBA" id="ARBA00023145"/>
    </source>
</evidence>
<dbReference type="CDD" id="cd00032">
    <property type="entry name" value="CASc"/>
    <property type="match status" value="1"/>
</dbReference>
<accession>A0A670K6V1</accession>
<organism evidence="11 12">
    <name type="scientific">Podarcis muralis</name>
    <name type="common">Wall lizard</name>
    <name type="synonym">Lacerta muralis</name>
    <dbReference type="NCBI Taxonomy" id="64176"/>
    <lineage>
        <taxon>Eukaryota</taxon>
        <taxon>Metazoa</taxon>
        <taxon>Chordata</taxon>
        <taxon>Craniata</taxon>
        <taxon>Vertebrata</taxon>
        <taxon>Euteleostomi</taxon>
        <taxon>Lepidosauria</taxon>
        <taxon>Squamata</taxon>
        <taxon>Bifurcata</taxon>
        <taxon>Unidentata</taxon>
        <taxon>Episquamata</taxon>
        <taxon>Laterata</taxon>
        <taxon>Lacertibaenia</taxon>
        <taxon>Lacertidae</taxon>
        <taxon>Podarcis</taxon>
    </lineage>
</organism>
<dbReference type="InterPro" id="IPR029030">
    <property type="entry name" value="Caspase-like_dom_sf"/>
</dbReference>
<keyword evidence="5" id="KW-0865">Zymogen</keyword>
<evidence type="ECO:0000259" key="9">
    <source>
        <dbReference type="PROSITE" id="PS50208"/>
    </source>
</evidence>
<evidence type="ECO:0008006" key="13">
    <source>
        <dbReference type="Google" id="ProtNLM"/>
    </source>
</evidence>
<dbReference type="InterPro" id="IPR002398">
    <property type="entry name" value="Pept_C14"/>
</dbReference>
<dbReference type="SMART" id="SM00115">
    <property type="entry name" value="CASc"/>
    <property type="match status" value="1"/>
</dbReference>
<evidence type="ECO:0000256" key="1">
    <source>
        <dbReference type="ARBA" id="ARBA00010134"/>
    </source>
</evidence>
<dbReference type="AlphaFoldDB" id="A0A670K6V1"/>
<dbReference type="PROSITE" id="PS01121">
    <property type="entry name" value="CASPASE_HIS"/>
    <property type="match status" value="1"/>
</dbReference>
<dbReference type="SUPFAM" id="SSF52129">
    <property type="entry name" value="Caspase-like"/>
    <property type="match status" value="1"/>
</dbReference>
<feature type="domain" description="Caspase family p20" evidence="9">
    <location>
        <begin position="174"/>
        <end position="302"/>
    </location>
</feature>
<evidence type="ECO:0000256" key="2">
    <source>
        <dbReference type="ARBA" id="ARBA00022670"/>
    </source>
</evidence>
<dbReference type="InterPro" id="IPR033139">
    <property type="entry name" value="Caspase_cys_AS"/>
</dbReference>
<dbReference type="InterPro" id="IPR016129">
    <property type="entry name" value="Caspase_his_AS"/>
</dbReference>
<dbReference type="GO" id="GO:0072557">
    <property type="term" value="C:IPAF inflammasome complex"/>
    <property type="evidence" value="ECO:0007669"/>
    <property type="project" value="TreeGrafter"/>
</dbReference>
<proteinExistence type="inferred from homology"/>
<dbReference type="Gene3D" id="3.40.50.1460">
    <property type="match status" value="1"/>
</dbReference>
<evidence type="ECO:0000259" key="8">
    <source>
        <dbReference type="PROSITE" id="PS50207"/>
    </source>
</evidence>
<dbReference type="FunFam" id="3.30.70.1470:FF:000003">
    <property type="entry name" value="Caspase-1"/>
    <property type="match status" value="1"/>
</dbReference>
<protein>
    <recommendedName>
        <fullName evidence="13">Caspase-1</fullName>
    </recommendedName>
</protein>
<dbReference type="OMA" id="QYIVQVF"/>
<dbReference type="Pfam" id="PF00656">
    <property type="entry name" value="Peptidase_C14"/>
    <property type="match status" value="1"/>
</dbReference>
<dbReference type="PROSITE" id="PS50208">
    <property type="entry name" value="CASPASE_P20"/>
    <property type="match status" value="1"/>
</dbReference>
<keyword evidence="3" id="KW-0378">Hydrolase</keyword>
<feature type="active site" evidence="6">
    <location>
        <position position="250"/>
    </location>
</feature>
<evidence type="ECO:0000256" key="3">
    <source>
        <dbReference type="ARBA" id="ARBA00022801"/>
    </source>
</evidence>
<dbReference type="Proteomes" id="UP000472272">
    <property type="component" value="Chromosome 15"/>
</dbReference>
<dbReference type="Gene3D" id="1.10.533.10">
    <property type="entry name" value="Death Domain, Fas"/>
    <property type="match status" value="1"/>
</dbReference>
<dbReference type="PRINTS" id="PR00376">
    <property type="entry name" value="IL1BCENZYME"/>
</dbReference>
<name>A0A670K6V1_PODMU</name>
<dbReference type="PROSITE" id="PS01122">
    <property type="entry name" value="CASPASE_CYS"/>
    <property type="match status" value="1"/>
</dbReference>
<dbReference type="InterPro" id="IPR011600">
    <property type="entry name" value="Pept_C14_caspase"/>
</dbReference>
<reference evidence="11" key="2">
    <citation type="submission" date="2025-08" db="UniProtKB">
        <authorList>
            <consortium name="Ensembl"/>
        </authorList>
    </citation>
    <scope>IDENTIFICATION</scope>
</reference>
<dbReference type="GeneTree" id="ENSGT00940000162428"/>
<sequence length="418" mass="47196">MGLALYKATSYVPAPRANFGDLIFLADEKLKEIRSEFVACANKSLISQLLDRLLQKGVLNEEEADEVKVEKKKQDQARILIDHVRWKGHKASKNFIEALWCQDSFLAEKLFQVPPPGAYLNNQFSIGPRAAASAKAAQLQETSDELKLCSLDLFQKIQAEEKDEIYPIKDKETRTRLALVICNIDFEHCSKREGAEVDLAQMKLLLEGLGYRVETETNLCSQDMATCLKSFAAQEEHKTSDSTFVVLMSHGLREGLCGVKNEDSCPDILSVDTVFSTFNNKNCPALRGKPKVIIIQACRGVNNGFAFVSDSATPSAAPLSPVQWQEEDFESDAIHKVHVESDFICFYSTTPDNVSWRSPQNGSLFIIRLIKYIKECAWNYNLEEIFRKVMQSFEKNPCQMPSKDRTTLTKKLYLFPGH</sequence>
<dbReference type="PROSITE" id="PS50209">
    <property type="entry name" value="CARD"/>
    <property type="match status" value="1"/>
</dbReference>
<dbReference type="InterPro" id="IPR011029">
    <property type="entry name" value="DEATH-like_dom_sf"/>
</dbReference>
<dbReference type="InterPro" id="IPR001309">
    <property type="entry name" value="Pept_C14_p20"/>
</dbReference>
<dbReference type="PANTHER" id="PTHR47901">
    <property type="entry name" value="CASPASE RECRUITMENT DOMAIN-CONTAINING PROTEIN 18"/>
    <property type="match status" value="1"/>
</dbReference>
<dbReference type="GO" id="GO:0050727">
    <property type="term" value="P:regulation of inflammatory response"/>
    <property type="evidence" value="ECO:0007669"/>
    <property type="project" value="TreeGrafter"/>
</dbReference>
<feature type="domain" description="CARD" evidence="10">
    <location>
        <begin position="22"/>
        <end position="99"/>
    </location>
</feature>
<dbReference type="FunFam" id="3.40.50.1460:FF:000007">
    <property type="entry name" value="Caspase-1"/>
    <property type="match status" value="1"/>
</dbReference>
<reference evidence="11 12" key="1">
    <citation type="journal article" date="2019" name="Proc. Natl. Acad. Sci. U.S.A.">
        <title>Regulatory changes in pterin and carotenoid genes underlie balanced color polymorphisms in the wall lizard.</title>
        <authorList>
            <person name="Andrade P."/>
            <person name="Pinho C."/>
            <person name="Perez I de Lanuza G."/>
            <person name="Afonso S."/>
            <person name="Brejcha J."/>
            <person name="Rubin C.J."/>
            <person name="Wallerman O."/>
            <person name="Pereira P."/>
            <person name="Sabatino S.J."/>
            <person name="Bellati A."/>
            <person name="Pellitteri-Rosa D."/>
            <person name="Bosakova Z."/>
            <person name="Bunikis I."/>
            <person name="Carretero M.A."/>
            <person name="Feiner N."/>
            <person name="Marsik P."/>
            <person name="Pauperio F."/>
            <person name="Salvi D."/>
            <person name="Soler L."/>
            <person name="While G.M."/>
            <person name="Uller T."/>
            <person name="Font E."/>
            <person name="Andersson L."/>
            <person name="Carneiro M."/>
        </authorList>
    </citation>
    <scope>NUCLEOTIDE SEQUENCE</scope>
</reference>
<dbReference type="PIRSF" id="PIRSF038001">
    <property type="entry name" value="Caspase_ICE"/>
    <property type="match status" value="1"/>
</dbReference>
<evidence type="ECO:0000259" key="10">
    <source>
        <dbReference type="PROSITE" id="PS50209"/>
    </source>
</evidence>
<dbReference type="Ensembl" id="ENSPMRT00000033953.1">
    <property type="protein sequence ID" value="ENSPMRP00000032015.1"/>
    <property type="gene ID" value="ENSPMRG00000020733.1"/>
</dbReference>
<dbReference type="PROSITE" id="PS50207">
    <property type="entry name" value="CASPASE_P10"/>
    <property type="match status" value="1"/>
</dbReference>
<feature type="active site" evidence="6">
    <location>
        <position position="298"/>
    </location>
</feature>
<dbReference type="GO" id="GO:0006508">
    <property type="term" value="P:proteolysis"/>
    <property type="evidence" value="ECO:0007669"/>
    <property type="project" value="UniProtKB-KW"/>
</dbReference>
<dbReference type="Pfam" id="PF00619">
    <property type="entry name" value="CARD"/>
    <property type="match status" value="1"/>
</dbReference>
<dbReference type="InterPro" id="IPR015917">
    <property type="entry name" value="Pept_C14A"/>
</dbReference>
<dbReference type="InterPro" id="IPR002138">
    <property type="entry name" value="Pept_C14_p10"/>
</dbReference>
<keyword evidence="12" id="KW-1185">Reference proteome</keyword>
<keyword evidence="2" id="KW-0645">Protease</keyword>
<dbReference type="GO" id="GO:0097169">
    <property type="term" value="C:AIM2 inflammasome complex"/>
    <property type="evidence" value="ECO:0007669"/>
    <property type="project" value="TreeGrafter"/>
</dbReference>